<dbReference type="OrthoDB" id="3913514at2759"/>
<dbReference type="Proteomes" id="UP000799770">
    <property type="component" value="Unassembled WGS sequence"/>
</dbReference>
<name>A0A6A5YHJ6_9PLEO</name>
<accession>A0A6A5YHJ6</accession>
<organism evidence="2 3">
    <name type="scientific">Lophiotrema nucula</name>
    <dbReference type="NCBI Taxonomy" id="690887"/>
    <lineage>
        <taxon>Eukaryota</taxon>
        <taxon>Fungi</taxon>
        <taxon>Dikarya</taxon>
        <taxon>Ascomycota</taxon>
        <taxon>Pezizomycotina</taxon>
        <taxon>Dothideomycetes</taxon>
        <taxon>Pleosporomycetidae</taxon>
        <taxon>Pleosporales</taxon>
        <taxon>Lophiotremataceae</taxon>
        <taxon>Lophiotrema</taxon>
    </lineage>
</organism>
<feature type="compositionally biased region" description="Basic and acidic residues" evidence="1">
    <location>
        <begin position="32"/>
        <end position="45"/>
    </location>
</feature>
<proteinExistence type="predicted"/>
<evidence type="ECO:0000313" key="3">
    <source>
        <dbReference type="Proteomes" id="UP000799770"/>
    </source>
</evidence>
<dbReference type="AlphaFoldDB" id="A0A6A5YHJ6"/>
<feature type="region of interest" description="Disordered" evidence="1">
    <location>
        <begin position="26"/>
        <end position="48"/>
    </location>
</feature>
<protein>
    <submittedName>
        <fullName evidence="2">Uncharacterized protein</fullName>
    </submittedName>
</protein>
<keyword evidence="3" id="KW-1185">Reference proteome</keyword>
<reference evidence="2" key="1">
    <citation type="journal article" date="2020" name="Stud. Mycol.">
        <title>101 Dothideomycetes genomes: a test case for predicting lifestyles and emergence of pathogens.</title>
        <authorList>
            <person name="Haridas S."/>
            <person name="Albert R."/>
            <person name="Binder M."/>
            <person name="Bloem J."/>
            <person name="Labutti K."/>
            <person name="Salamov A."/>
            <person name="Andreopoulos B."/>
            <person name="Baker S."/>
            <person name="Barry K."/>
            <person name="Bills G."/>
            <person name="Bluhm B."/>
            <person name="Cannon C."/>
            <person name="Castanera R."/>
            <person name="Culley D."/>
            <person name="Daum C."/>
            <person name="Ezra D."/>
            <person name="Gonzalez J."/>
            <person name="Henrissat B."/>
            <person name="Kuo A."/>
            <person name="Liang C."/>
            <person name="Lipzen A."/>
            <person name="Lutzoni F."/>
            <person name="Magnuson J."/>
            <person name="Mondo S."/>
            <person name="Nolan M."/>
            <person name="Ohm R."/>
            <person name="Pangilinan J."/>
            <person name="Park H.-J."/>
            <person name="Ramirez L."/>
            <person name="Alfaro M."/>
            <person name="Sun H."/>
            <person name="Tritt A."/>
            <person name="Yoshinaga Y."/>
            <person name="Zwiers L.-H."/>
            <person name="Turgeon B."/>
            <person name="Goodwin S."/>
            <person name="Spatafora J."/>
            <person name="Crous P."/>
            <person name="Grigoriev I."/>
        </authorList>
    </citation>
    <scope>NUCLEOTIDE SEQUENCE</scope>
    <source>
        <strain evidence="2">CBS 627.86</strain>
    </source>
</reference>
<dbReference type="EMBL" id="ML977363">
    <property type="protein sequence ID" value="KAF2106420.1"/>
    <property type="molecule type" value="Genomic_DNA"/>
</dbReference>
<evidence type="ECO:0000313" key="2">
    <source>
        <dbReference type="EMBL" id="KAF2106420.1"/>
    </source>
</evidence>
<sequence length="117" mass="13644">MSANDIEVLQPAQGLENEETIEVFWSDEEIPEHERTKSNVDRDANAPRIKNKFAKDSHVHTSRSEGGMQSKVNLTVYKARYNASRGFYEYQLVDDAKRPYKNGAWIREKDLRIETKR</sequence>
<gene>
    <name evidence="2" type="ORF">BDV96DRAFT_654803</name>
</gene>
<evidence type="ECO:0000256" key="1">
    <source>
        <dbReference type="SAM" id="MobiDB-lite"/>
    </source>
</evidence>